<gene>
    <name evidence="2" type="ORF">pclt_cds_797</name>
</gene>
<feature type="region of interest" description="Disordered" evidence="1">
    <location>
        <begin position="263"/>
        <end position="284"/>
    </location>
</feature>
<organism evidence="2 3">
    <name type="scientific">Pandoravirus celtis</name>
    <dbReference type="NCBI Taxonomy" id="2568002"/>
    <lineage>
        <taxon>Viruses</taxon>
        <taxon>Pandoravirus</taxon>
    </lineage>
</organism>
<proteinExistence type="predicted"/>
<protein>
    <submittedName>
        <fullName evidence="2">Uncharacterized protein</fullName>
    </submittedName>
</protein>
<sequence>MVKRKDQQKMRQEIRPKRQKRARRHIFTSLPATTSTHLASLVPSCWLSSLSLVLAALMDRQLDTALTRTNDSTLKVLSLALASAARAADDQDGQDRYRQQYHGRPAATAADASAIRDRFAGFQSVCTEWRQEVQHRAAGCDPRGVRLCFAAIDALGADIHGVRTIPADVISSKAMRGVPRNRDEGPHIGRTVGFASWDLDPDDADDDDHHHHNNDANDDDGNNDGDQGERQKERDHSTNQPRGTEGQDRDDAADSLCAPALARAQANDTPTPVLRESGCQPRSPSPPYHLLLSCSRPVAPCNGDNSGGDNDSDAFRRPCVGGTATTMAATHFVFEVRIGFCPDVWATVGPLVNAETGACVDLGCLLVARSKPSAWDYGRVPWVERRRLLDFLASGQSTWAAFAARRYDDLRRLPAALAARGWLVRDVRGERWSWNPDKGPASELDSRSLRLSRSTIPTDVCVHFDGDCLLVSMFGYAHCRALALGAPGILPRDPSDSMFYRDTPGFPLDPCRDARARGHWTVHAEADIGLQRSRLVGMGLASPCAVHGRTQGFASRQCNQQESTNPFLFSNIASRTLPPVGADAMAGLIDAYATQALFGEYGPVDAVTGQRLNGGLCDHLLDAAVASGHLWSGLRFIRGLDTHAYECPIDCDLTAVDGTGDGPRMLVNWRARCKPVCAVASTQGTARRMRSLSKHRIRVWMAIAVQTDGRGGACVALVVPAGCKALLDERIDDPTADGATWRAVAARCAKGAPDSPADLHPALVASLEVERACRRTACVVPWAYHTGADGPVDARLLTDWALDRVAHLLKAVDDAVPLARAEAINTK</sequence>
<reference evidence="2" key="1">
    <citation type="journal article" date="2019" name="Front. Microbiol.">
        <title>Pandoravirus Celtis Illustrates the Microevolution Processes at Work in the Giant Pandoraviridae Genomes.</title>
        <authorList>
            <person name="Legendre M."/>
            <person name="Alempic J.M."/>
            <person name="Philippe N."/>
            <person name="Lartigue A."/>
            <person name="Jeudy S."/>
            <person name="Poirot O."/>
            <person name="Ta N.T."/>
            <person name="Nin S."/>
            <person name="Coute Y."/>
            <person name="Abergel C."/>
            <person name="Claverie J.M."/>
        </authorList>
    </citation>
    <scope>NUCLEOTIDE SEQUENCE</scope>
</reference>
<feature type="region of interest" description="Disordered" evidence="1">
    <location>
        <begin position="1"/>
        <end position="24"/>
    </location>
</feature>
<name>A0A4D6EI49_9VIRU</name>
<feature type="compositionally biased region" description="Basic and acidic residues" evidence="1">
    <location>
        <begin position="227"/>
        <end position="237"/>
    </location>
</feature>
<dbReference type="EMBL" id="MK174290">
    <property type="protein sequence ID" value="QBZ81384.1"/>
    <property type="molecule type" value="Genomic_DNA"/>
</dbReference>
<accession>A0A4D6EI49</accession>
<feature type="region of interest" description="Disordered" evidence="1">
    <location>
        <begin position="176"/>
        <end position="251"/>
    </location>
</feature>
<evidence type="ECO:0000313" key="2">
    <source>
        <dbReference type="EMBL" id="QBZ81384.1"/>
    </source>
</evidence>
<dbReference type="Pfam" id="PF19072">
    <property type="entry name" value="DUF5768"/>
    <property type="match status" value="1"/>
</dbReference>
<dbReference type="InterPro" id="IPR043909">
    <property type="entry name" value="DUF5768"/>
</dbReference>
<feature type="compositionally biased region" description="Basic and acidic residues" evidence="1">
    <location>
        <begin position="1"/>
        <end position="16"/>
    </location>
</feature>
<evidence type="ECO:0000313" key="3">
    <source>
        <dbReference type="Proteomes" id="UP001237152"/>
    </source>
</evidence>
<evidence type="ECO:0000256" key="1">
    <source>
        <dbReference type="SAM" id="MobiDB-lite"/>
    </source>
</evidence>
<dbReference type="Proteomes" id="UP001237152">
    <property type="component" value="Segment"/>
</dbReference>